<dbReference type="EMBL" id="BAFF01000007">
    <property type="protein sequence ID" value="GAB52529.1"/>
    <property type="molecule type" value="Genomic_DNA"/>
</dbReference>
<accession>H5V3H1</accession>
<name>H5V3H1_ATLHE</name>
<protein>
    <recommendedName>
        <fullName evidence="5">DUF2756 family protein</fullName>
    </recommendedName>
</protein>
<keyword evidence="2" id="KW-0732">Signal</keyword>
<comment type="caution">
    <text evidence="3">The sequence shown here is derived from an EMBL/GenBank/DDBJ whole genome shotgun (WGS) entry which is preliminary data.</text>
</comment>
<feature type="chain" id="PRO_5003598872" description="DUF2756 family protein" evidence="2">
    <location>
        <begin position="18"/>
        <end position="158"/>
    </location>
</feature>
<evidence type="ECO:0000256" key="1">
    <source>
        <dbReference type="SAM" id="MobiDB-lite"/>
    </source>
</evidence>
<reference evidence="3 4" key="1">
    <citation type="submission" date="2012-02" db="EMBL/GenBank/DDBJ databases">
        <title>Whole genome shotgun sequence of Escherichia hermannii NBRC 105704.</title>
        <authorList>
            <person name="Yoshida I."/>
            <person name="Hosoyama A."/>
            <person name="Tsuchikane K."/>
            <person name="Katsumata H."/>
            <person name="Yamazaki S."/>
            <person name="Fujita N."/>
        </authorList>
    </citation>
    <scope>NUCLEOTIDE SEQUENCE [LARGE SCALE GENOMIC DNA]</scope>
    <source>
        <strain evidence="3 4">NBRC 105704</strain>
    </source>
</reference>
<evidence type="ECO:0000313" key="3">
    <source>
        <dbReference type="EMBL" id="GAB52529.1"/>
    </source>
</evidence>
<evidence type="ECO:0000313" key="4">
    <source>
        <dbReference type="Proteomes" id="UP000010297"/>
    </source>
</evidence>
<dbReference type="GeneID" id="92830383"/>
<dbReference type="Proteomes" id="UP000010297">
    <property type="component" value="Unassembled WGS sequence"/>
</dbReference>
<proteinExistence type="predicted"/>
<dbReference type="InterPro" id="IPR020158">
    <property type="entry name" value="DUF2756"/>
</dbReference>
<sequence>MKKLLIIAALLSPYSFAQPVNVLNNPNQPGYVNPSEQRMQNQMQSQQIQQKGMLNQQLQTQNRVQQQHLESQINNNTQRIRESAPGEMNQQTQQVLPNTNGGMLNNGSSSQDRLLNNQQHMLSGKTNGDMLRQNNGTLTNQGVTTMPQPNIPLKTIGP</sequence>
<feature type="compositionally biased region" description="Polar residues" evidence="1">
    <location>
        <begin position="138"/>
        <end position="148"/>
    </location>
</feature>
<evidence type="ECO:0000256" key="2">
    <source>
        <dbReference type="SAM" id="SignalP"/>
    </source>
</evidence>
<dbReference type="AlphaFoldDB" id="H5V3H1"/>
<evidence type="ECO:0008006" key="5">
    <source>
        <dbReference type="Google" id="ProtNLM"/>
    </source>
</evidence>
<dbReference type="NCBIfam" id="NF007675">
    <property type="entry name" value="PRK10350.1"/>
    <property type="match status" value="1"/>
</dbReference>
<dbReference type="eggNOG" id="ENOG5032THA">
    <property type="taxonomic scope" value="Bacteria"/>
</dbReference>
<keyword evidence="4" id="KW-1185">Reference proteome</keyword>
<dbReference type="RefSeq" id="WP_002436518.1">
    <property type="nucleotide sequence ID" value="NZ_BAFF01000007.1"/>
</dbReference>
<feature type="signal peptide" evidence="2">
    <location>
        <begin position="1"/>
        <end position="17"/>
    </location>
</feature>
<feature type="region of interest" description="Disordered" evidence="1">
    <location>
        <begin position="138"/>
        <end position="158"/>
    </location>
</feature>
<dbReference type="Pfam" id="PF10956">
    <property type="entry name" value="DUF2756"/>
    <property type="match status" value="1"/>
</dbReference>
<gene>
    <name evidence="3" type="primary">yhhA</name>
    <name evidence="3" type="ORF">EH105704_07_00960</name>
</gene>
<organism evidence="3 4">
    <name type="scientific">Atlantibacter hermannii NBRC 105704</name>
    <dbReference type="NCBI Taxonomy" id="1115512"/>
    <lineage>
        <taxon>Bacteria</taxon>
        <taxon>Pseudomonadati</taxon>
        <taxon>Pseudomonadota</taxon>
        <taxon>Gammaproteobacteria</taxon>
        <taxon>Enterobacterales</taxon>
        <taxon>Enterobacteriaceae</taxon>
        <taxon>Atlantibacter</taxon>
    </lineage>
</organism>